<protein>
    <submittedName>
        <fullName evidence="1">Uncharacterized protein</fullName>
    </submittedName>
</protein>
<evidence type="ECO:0000313" key="1">
    <source>
        <dbReference type="EMBL" id="QIL46774.1"/>
    </source>
</evidence>
<keyword evidence="2" id="KW-1185">Reference proteome</keyword>
<dbReference type="EMBL" id="CP049886">
    <property type="protein sequence ID" value="QIL46774.1"/>
    <property type="molecule type" value="Genomic_DNA"/>
</dbReference>
<name>A0A6G8ANW6_9ENTE</name>
<dbReference type="Proteomes" id="UP000500890">
    <property type="component" value="Chromosome"/>
</dbReference>
<evidence type="ECO:0000313" key="2">
    <source>
        <dbReference type="Proteomes" id="UP000500890"/>
    </source>
</evidence>
<proteinExistence type="predicted"/>
<gene>
    <name evidence="1" type="ORF">G7081_06695</name>
</gene>
<accession>A0A6G8ANW6</accession>
<reference evidence="1 2" key="1">
    <citation type="submission" date="2020-03" db="EMBL/GenBank/DDBJ databases">
        <title>Vagococcus sp. nov., isolated from beetles.</title>
        <authorList>
            <person name="Hyun D.-W."/>
            <person name="Bae J.-W."/>
        </authorList>
    </citation>
    <scope>NUCLEOTIDE SEQUENCE [LARGE SCALE GENOMIC DNA]</scope>
    <source>
        <strain evidence="1 2">HDW17A</strain>
    </source>
</reference>
<sequence length="149" mass="17421">MEENEMEYEGGKNIGGWIIPDEEVAEYTANRQALSDFLTEKLSEIYPEVIHGGEGSQDGDYVTVDSTNLDYGVFIHLDPAEVDKFMGFENKNDYLTEILFFSEQERLYYKIPGMLDLEGQEGSDSWHDFISKAYEERFNKKYPYERFVY</sequence>
<dbReference type="RefSeq" id="WP_166008162.1">
    <property type="nucleotide sequence ID" value="NZ_CP049886.1"/>
</dbReference>
<dbReference type="KEGG" id="vah:G7081_06695"/>
<organism evidence="1 2">
    <name type="scientific">Vagococcus coleopterorum</name>
    <dbReference type="NCBI Taxonomy" id="2714946"/>
    <lineage>
        <taxon>Bacteria</taxon>
        <taxon>Bacillati</taxon>
        <taxon>Bacillota</taxon>
        <taxon>Bacilli</taxon>
        <taxon>Lactobacillales</taxon>
        <taxon>Enterococcaceae</taxon>
        <taxon>Vagococcus</taxon>
    </lineage>
</organism>
<dbReference type="AlphaFoldDB" id="A0A6G8ANW6"/>